<dbReference type="Gene3D" id="2.40.160.210">
    <property type="entry name" value="Acyl-CoA thioesterase, double hotdog domain"/>
    <property type="match status" value="1"/>
</dbReference>
<sequence>MAHFRTATALRRRGDGQVFDTELDPQWTIGTKLHGGYLLAVLAKAAAEVSSHPHLTAISGSFSVAPEPGPAVVEVEVLREGRGLTQLRARLSQGGAPCTEALITQGVLTDGDAWWSGVDPVEIPPEQDCLPVPADGGGGFRIGLMDVVEQRLDPAAAGFAVGQPSRKGVISSWLRLADGSDWDPVSLLVALDPVPPISYDLGIAGWAPTVQFTAYLRGLPAPGPVRVRMRAGELGGDRMDEVAELWDEKNRLIGQATQIAAVRLP</sequence>
<feature type="domain" description="Acyl-CoA thioesterase-like C-terminal" evidence="2">
    <location>
        <begin position="127"/>
        <end position="262"/>
    </location>
</feature>
<proteinExistence type="predicted"/>
<accession>A0A075V954</accession>
<dbReference type="Pfam" id="PF13622">
    <property type="entry name" value="4HBT_3"/>
    <property type="match status" value="1"/>
</dbReference>
<dbReference type="PANTHER" id="PTHR38110:SF1">
    <property type="entry name" value="THIOESTERASE DOMAIN-CONTAINING PROTEIN"/>
    <property type="match status" value="1"/>
</dbReference>
<evidence type="ECO:0000313" key="4">
    <source>
        <dbReference type="Proteomes" id="UP000028492"/>
    </source>
</evidence>
<dbReference type="Pfam" id="PF20789">
    <property type="entry name" value="4HBT_3C"/>
    <property type="match status" value="1"/>
</dbReference>
<dbReference type="HOGENOM" id="CLU_068888_0_0_11"/>
<dbReference type="RefSeq" id="WP_038518588.1">
    <property type="nucleotide sequence ID" value="NZ_CP008953.1"/>
</dbReference>
<dbReference type="KEGG" id="aja:AJAP_32880"/>
<dbReference type="eggNOG" id="COG1946">
    <property type="taxonomic scope" value="Bacteria"/>
</dbReference>
<gene>
    <name evidence="3" type="ORF">AJAP_32880</name>
</gene>
<dbReference type="STRING" id="208439.AJAP_32880"/>
<dbReference type="AlphaFoldDB" id="A0A075V954"/>
<evidence type="ECO:0000259" key="1">
    <source>
        <dbReference type="Pfam" id="PF13622"/>
    </source>
</evidence>
<dbReference type="PANTHER" id="PTHR38110">
    <property type="entry name" value="CHROMOSOME 23, WHOLE GENOME SHOTGUN SEQUENCE"/>
    <property type="match status" value="1"/>
</dbReference>
<protein>
    <recommendedName>
        <fullName evidence="5">Acyl-CoA thioesterase</fullName>
    </recommendedName>
</protein>
<dbReference type="InterPro" id="IPR029069">
    <property type="entry name" value="HotDog_dom_sf"/>
</dbReference>
<name>A0A075V954_9PSEU</name>
<dbReference type="EMBL" id="CP008953">
    <property type="protein sequence ID" value="AIG79390.1"/>
    <property type="molecule type" value="Genomic_DNA"/>
</dbReference>
<keyword evidence="4" id="KW-1185">Reference proteome</keyword>
<reference evidence="3 4" key="1">
    <citation type="journal article" date="2014" name="J. Biotechnol.">
        <title>Complete genome sequence of the actinobacterium Amycolatopsis japonica MG417-CF17(T) (=DSM 44213T) producing (S,S)-N,N'-ethylenediaminedisuccinic acid.</title>
        <authorList>
            <person name="Stegmann E."/>
            <person name="Albersmeier A."/>
            <person name="Spohn M."/>
            <person name="Gert H."/>
            <person name="Weber T."/>
            <person name="Wohlleben W."/>
            <person name="Kalinowski J."/>
            <person name="Ruckert C."/>
        </authorList>
    </citation>
    <scope>NUCLEOTIDE SEQUENCE [LARGE SCALE GENOMIC DNA]</scope>
    <source>
        <strain evidence="4">MG417-CF17 (DSM 44213)</strain>
    </source>
</reference>
<dbReference type="SUPFAM" id="SSF54637">
    <property type="entry name" value="Thioesterase/thiol ester dehydrase-isomerase"/>
    <property type="match status" value="2"/>
</dbReference>
<dbReference type="InterPro" id="IPR042171">
    <property type="entry name" value="Acyl-CoA_hotdog"/>
</dbReference>
<dbReference type="Proteomes" id="UP000028492">
    <property type="component" value="Chromosome"/>
</dbReference>
<dbReference type="InterPro" id="IPR049449">
    <property type="entry name" value="TesB_ACOT8-like_N"/>
</dbReference>
<dbReference type="InterPro" id="IPR049450">
    <property type="entry name" value="ACOT8-like_C"/>
</dbReference>
<feature type="domain" description="Acyl-CoA thioesterase-like N-terminal HotDog" evidence="1">
    <location>
        <begin position="24"/>
        <end position="105"/>
    </location>
</feature>
<evidence type="ECO:0000259" key="2">
    <source>
        <dbReference type="Pfam" id="PF20789"/>
    </source>
</evidence>
<evidence type="ECO:0000313" key="3">
    <source>
        <dbReference type="EMBL" id="AIG79390.1"/>
    </source>
</evidence>
<evidence type="ECO:0008006" key="5">
    <source>
        <dbReference type="Google" id="ProtNLM"/>
    </source>
</evidence>
<dbReference type="InterPro" id="IPR052389">
    <property type="entry name" value="Sec_Metab_Biosynth-Assoc"/>
</dbReference>
<organism evidence="3 4">
    <name type="scientific">Amycolatopsis japonica</name>
    <dbReference type="NCBI Taxonomy" id="208439"/>
    <lineage>
        <taxon>Bacteria</taxon>
        <taxon>Bacillati</taxon>
        <taxon>Actinomycetota</taxon>
        <taxon>Actinomycetes</taxon>
        <taxon>Pseudonocardiales</taxon>
        <taxon>Pseudonocardiaceae</taxon>
        <taxon>Amycolatopsis</taxon>
        <taxon>Amycolatopsis japonica group</taxon>
    </lineage>
</organism>